<comment type="caution">
    <text evidence="1">The sequence shown here is derived from an EMBL/GenBank/DDBJ whole genome shotgun (WGS) entry which is preliminary data.</text>
</comment>
<reference evidence="2" key="1">
    <citation type="journal article" date="2019" name="Int. J. Syst. Evol. Microbiol.">
        <title>The Global Catalogue of Microorganisms (GCM) 10K type strain sequencing project: providing services to taxonomists for standard genome sequencing and annotation.</title>
        <authorList>
            <consortium name="The Broad Institute Genomics Platform"/>
            <consortium name="The Broad Institute Genome Sequencing Center for Infectious Disease"/>
            <person name="Wu L."/>
            <person name="Ma J."/>
        </authorList>
    </citation>
    <scope>NUCLEOTIDE SEQUENCE [LARGE SCALE GENOMIC DNA]</scope>
    <source>
        <strain evidence="2">CCUG 55328</strain>
    </source>
</reference>
<keyword evidence="2" id="KW-1185">Reference proteome</keyword>
<sequence>MSTEKHHELVEIVNEEVRKLAIELMLKNGIPMHVVLAAMHAHTIGAIAETYGGPMAAMAARQAAERVENLPSRKAYEKIVALATVGPAGRA</sequence>
<gene>
    <name evidence="1" type="ORF">ACFQ3C_01510</name>
</gene>
<proteinExistence type="predicted"/>
<name>A0ABW3TAS8_9RHOB</name>
<protein>
    <submittedName>
        <fullName evidence="1">Uncharacterized protein</fullName>
    </submittedName>
</protein>
<evidence type="ECO:0000313" key="1">
    <source>
        <dbReference type="EMBL" id="MFD1193346.1"/>
    </source>
</evidence>
<evidence type="ECO:0000313" key="2">
    <source>
        <dbReference type="Proteomes" id="UP001597151"/>
    </source>
</evidence>
<accession>A0ABW3TAS8</accession>
<dbReference type="RefSeq" id="WP_380788545.1">
    <property type="nucleotide sequence ID" value="NZ_JBHTKR010000001.1"/>
</dbReference>
<dbReference type="Proteomes" id="UP001597151">
    <property type="component" value="Unassembled WGS sequence"/>
</dbReference>
<dbReference type="EMBL" id="JBHTKR010000001">
    <property type="protein sequence ID" value="MFD1193346.1"/>
    <property type="molecule type" value="Genomic_DNA"/>
</dbReference>
<organism evidence="1 2">
    <name type="scientific">Seohaeicola saemankumensis</name>
    <dbReference type="NCBI Taxonomy" id="481181"/>
    <lineage>
        <taxon>Bacteria</taxon>
        <taxon>Pseudomonadati</taxon>
        <taxon>Pseudomonadota</taxon>
        <taxon>Alphaproteobacteria</taxon>
        <taxon>Rhodobacterales</taxon>
        <taxon>Roseobacteraceae</taxon>
        <taxon>Seohaeicola</taxon>
    </lineage>
</organism>